<feature type="signal peptide" evidence="4">
    <location>
        <begin position="1"/>
        <end position="35"/>
    </location>
</feature>
<comment type="caution">
    <text evidence="6">The sequence shown here is derived from an EMBL/GenBank/DDBJ whole genome shotgun (WGS) entry which is preliminary data.</text>
</comment>
<evidence type="ECO:0000256" key="2">
    <source>
        <dbReference type="SAM" id="MobiDB-lite"/>
    </source>
</evidence>
<dbReference type="PANTHER" id="PTHR42996:SF1">
    <property type="entry name" value="PHOSPHATE-BINDING PROTEIN PSTS"/>
    <property type="match status" value="1"/>
</dbReference>
<evidence type="ECO:0000256" key="1">
    <source>
        <dbReference type="ARBA" id="ARBA00008725"/>
    </source>
</evidence>
<keyword evidence="3" id="KW-0812">Transmembrane</keyword>
<dbReference type="InterPro" id="IPR050962">
    <property type="entry name" value="Phosphate-bind_PstS"/>
</dbReference>
<dbReference type="SUPFAM" id="SSF53850">
    <property type="entry name" value="Periplasmic binding protein-like II"/>
    <property type="match status" value="1"/>
</dbReference>
<dbReference type="Proteomes" id="UP001501442">
    <property type="component" value="Unassembled WGS sequence"/>
</dbReference>
<dbReference type="Gene3D" id="3.40.190.10">
    <property type="entry name" value="Periplasmic binding protein-like II"/>
    <property type="match status" value="2"/>
</dbReference>
<evidence type="ECO:0000259" key="5">
    <source>
        <dbReference type="Pfam" id="PF12849"/>
    </source>
</evidence>
<feature type="region of interest" description="Disordered" evidence="2">
    <location>
        <begin position="398"/>
        <end position="481"/>
    </location>
</feature>
<keyword evidence="3" id="KW-1133">Transmembrane helix</keyword>
<dbReference type="Pfam" id="PF12849">
    <property type="entry name" value="PBP_like_2"/>
    <property type="match status" value="1"/>
</dbReference>
<evidence type="ECO:0000313" key="7">
    <source>
        <dbReference type="Proteomes" id="UP001501442"/>
    </source>
</evidence>
<gene>
    <name evidence="6" type="primary">pstS_1</name>
    <name evidence="6" type="ORF">GCM10023196_026050</name>
</gene>
<dbReference type="CDD" id="cd13565">
    <property type="entry name" value="PBP2_PstS"/>
    <property type="match status" value="1"/>
</dbReference>
<dbReference type="InterPro" id="IPR024370">
    <property type="entry name" value="PBP_domain"/>
</dbReference>
<keyword evidence="7" id="KW-1185">Reference proteome</keyword>
<keyword evidence="4" id="KW-0732">Signal</keyword>
<comment type="similarity">
    <text evidence="1">Belongs to the PstS family.</text>
</comment>
<reference evidence="7" key="1">
    <citation type="journal article" date="2019" name="Int. J. Syst. Evol. Microbiol.">
        <title>The Global Catalogue of Microorganisms (GCM) 10K type strain sequencing project: providing services to taxonomists for standard genome sequencing and annotation.</title>
        <authorList>
            <consortium name="The Broad Institute Genomics Platform"/>
            <consortium name="The Broad Institute Genome Sequencing Center for Infectious Disease"/>
            <person name="Wu L."/>
            <person name="Ma J."/>
        </authorList>
    </citation>
    <scope>NUCLEOTIDE SEQUENCE [LARGE SCALE GENOMIC DNA]</scope>
    <source>
        <strain evidence="7">JCM 17939</strain>
    </source>
</reference>
<accession>A0ABP8U602</accession>
<dbReference type="RefSeq" id="WP_345430990.1">
    <property type="nucleotide sequence ID" value="NZ_BAABHK010000003.1"/>
</dbReference>
<proteinExistence type="inferred from homology"/>
<feature type="compositionally biased region" description="Gly residues" evidence="2">
    <location>
        <begin position="422"/>
        <end position="449"/>
    </location>
</feature>
<feature type="domain" description="PBP" evidence="5">
    <location>
        <begin position="32"/>
        <end position="315"/>
    </location>
</feature>
<evidence type="ECO:0000256" key="4">
    <source>
        <dbReference type="SAM" id="SignalP"/>
    </source>
</evidence>
<name>A0ABP8U602_9ACTN</name>
<organism evidence="6 7">
    <name type="scientific">Actinoallomurus vinaceus</name>
    <dbReference type="NCBI Taxonomy" id="1080074"/>
    <lineage>
        <taxon>Bacteria</taxon>
        <taxon>Bacillati</taxon>
        <taxon>Actinomycetota</taxon>
        <taxon>Actinomycetes</taxon>
        <taxon>Streptosporangiales</taxon>
        <taxon>Thermomonosporaceae</taxon>
        <taxon>Actinoallomurus</taxon>
    </lineage>
</organism>
<dbReference type="PANTHER" id="PTHR42996">
    <property type="entry name" value="PHOSPHATE-BINDING PROTEIN PSTS"/>
    <property type="match status" value="1"/>
</dbReference>
<feature type="transmembrane region" description="Helical" evidence="3">
    <location>
        <begin position="490"/>
        <end position="514"/>
    </location>
</feature>
<evidence type="ECO:0000256" key="3">
    <source>
        <dbReference type="SAM" id="Phobius"/>
    </source>
</evidence>
<evidence type="ECO:0000313" key="6">
    <source>
        <dbReference type="EMBL" id="GAA4624722.1"/>
    </source>
</evidence>
<keyword evidence="3" id="KW-0472">Membrane</keyword>
<sequence>MKRSSLLWPARLIRAAAALALATMWTFGTSAPALAGEPINGSGSTWSANAIERWISNVKSYGLVVNYSSIGSSAGRAQFKSGVTDFGVSEIPFGVTPGENPPTRSYAYMPVVAGGTSFHYHIEVGGRKFTNLKLSGETIAKIFTGKITNWNDPAITHDNGTALPSKKIIPVVRSDGSGTSAQFTLWMANQYASIWNPFCQRYLGGQFCGFTSNYPQFPGAKALAGSDGLSNFIHASYGDGAIGYVEYSYALEKGDPVAKVLNHGGYYVLPTASNVAVALTQARINSDLTQNLGGVYTYSDPRAYPLSSYSYFLLPVGSNSGISTGKGNTLSRFGGYFLCQGQSYVSNIGYSPLTKNLVEAGFTQIRRIPGADVSNINLATCGNPTMQNGHNVLLEHAPCPPPEDGTPGAHCGGQAARPNQPGTGGGGGAGSGAGGGTGAGAGNGTGAGAGPNAQTSANATGIDPETGQPYGTKGTGTDVAGRPVSLDSSFLGGGAMTVVLGAIAVVSLLCAVIGPPALSRIMRRGGTG</sequence>
<feature type="chain" id="PRO_5045670889" evidence="4">
    <location>
        <begin position="36"/>
        <end position="528"/>
    </location>
</feature>
<protein>
    <submittedName>
        <fullName evidence="6">Phosphate ABC transporter substrate-binding protein PstS</fullName>
    </submittedName>
</protein>
<dbReference type="EMBL" id="BAABHK010000003">
    <property type="protein sequence ID" value="GAA4624722.1"/>
    <property type="molecule type" value="Genomic_DNA"/>
</dbReference>